<dbReference type="AlphaFoldDB" id="A0ABC8LWA4"/>
<dbReference type="Proteomes" id="UP001642260">
    <property type="component" value="Unassembled WGS sequence"/>
</dbReference>
<evidence type="ECO:0008006" key="4">
    <source>
        <dbReference type="Google" id="ProtNLM"/>
    </source>
</evidence>
<keyword evidence="3" id="KW-1185">Reference proteome</keyword>
<keyword evidence="1" id="KW-0812">Transmembrane</keyword>
<feature type="transmembrane region" description="Helical" evidence="1">
    <location>
        <begin position="20"/>
        <end position="43"/>
    </location>
</feature>
<evidence type="ECO:0000313" key="3">
    <source>
        <dbReference type="Proteomes" id="UP001642260"/>
    </source>
</evidence>
<organism evidence="2 3">
    <name type="scientific">Eruca vesicaria subsp. sativa</name>
    <name type="common">Garden rocket</name>
    <name type="synonym">Eruca sativa</name>
    <dbReference type="NCBI Taxonomy" id="29727"/>
    <lineage>
        <taxon>Eukaryota</taxon>
        <taxon>Viridiplantae</taxon>
        <taxon>Streptophyta</taxon>
        <taxon>Embryophyta</taxon>
        <taxon>Tracheophyta</taxon>
        <taxon>Spermatophyta</taxon>
        <taxon>Magnoliopsida</taxon>
        <taxon>eudicotyledons</taxon>
        <taxon>Gunneridae</taxon>
        <taxon>Pentapetalae</taxon>
        <taxon>rosids</taxon>
        <taxon>malvids</taxon>
        <taxon>Brassicales</taxon>
        <taxon>Brassicaceae</taxon>
        <taxon>Brassiceae</taxon>
        <taxon>Eruca</taxon>
    </lineage>
</organism>
<proteinExistence type="predicted"/>
<accession>A0ABC8LWA4</accession>
<dbReference type="EMBL" id="CAKOAT010754043">
    <property type="protein sequence ID" value="CAH8387682.1"/>
    <property type="molecule type" value="Genomic_DNA"/>
</dbReference>
<keyword evidence="1" id="KW-1133">Transmembrane helix</keyword>
<keyword evidence="1" id="KW-0472">Membrane</keyword>
<evidence type="ECO:0000256" key="1">
    <source>
        <dbReference type="SAM" id="Phobius"/>
    </source>
</evidence>
<gene>
    <name evidence="2" type="ORF">ERUC_LOCUS40165</name>
</gene>
<sequence>MTRGGNGVKESKGVLVVTRATVVAVVVVVVVTNATVVVVVVVMEKMGSQFKISVFSPLSSKKPLSLSPSLHLSQSAIAELGFGFQI</sequence>
<name>A0ABC8LWA4_ERUVS</name>
<protein>
    <recommendedName>
        <fullName evidence="4">Transmembrane protein</fullName>
    </recommendedName>
</protein>
<reference evidence="2 3" key="1">
    <citation type="submission" date="2022-03" db="EMBL/GenBank/DDBJ databases">
        <authorList>
            <person name="Macdonald S."/>
            <person name="Ahmed S."/>
            <person name="Newling K."/>
        </authorList>
    </citation>
    <scope>NUCLEOTIDE SEQUENCE [LARGE SCALE GENOMIC DNA]</scope>
</reference>
<evidence type="ECO:0000313" key="2">
    <source>
        <dbReference type="EMBL" id="CAH8387682.1"/>
    </source>
</evidence>
<comment type="caution">
    <text evidence="2">The sequence shown here is derived from an EMBL/GenBank/DDBJ whole genome shotgun (WGS) entry which is preliminary data.</text>
</comment>